<name>A0A9E7FV77_9LILI</name>
<dbReference type="AlphaFoldDB" id="A0A9E7FV77"/>
<evidence type="ECO:0000313" key="2">
    <source>
        <dbReference type="Proteomes" id="UP001055439"/>
    </source>
</evidence>
<dbReference type="Proteomes" id="UP001055439">
    <property type="component" value="Chromosome 5"/>
</dbReference>
<dbReference type="EMBL" id="CP097507">
    <property type="protein sequence ID" value="URE02965.1"/>
    <property type="molecule type" value="Genomic_DNA"/>
</dbReference>
<reference evidence="1" key="1">
    <citation type="submission" date="2022-05" db="EMBL/GenBank/DDBJ databases">
        <title>The Musa troglodytarum L. genome provides insights into the mechanism of non-climacteric behaviour and enrichment of carotenoids.</title>
        <authorList>
            <person name="Wang J."/>
        </authorList>
    </citation>
    <scope>NUCLEOTIDE SEQUENCE</scope>
    <source>
        <tissue evidence="1">Leaf</tissue>
    </source>
</reference>
<keyword evidence="1" id="KW-0812">Transmembrane</keyword>
<accession>A0A9E7FV77</accession>
<keyword evidence="1" id="KW-0472">Membrane</keyword>
<sequence>MYATQLLPHVTLLQGKNNASEFSISSSQIRYIYIKSIYYITTL</sequence>
<protein>
    <submittedName>
        <fullName evidence="1">ABC transporter transmembrane region</fullName>
    </submittedName>
</protein>
<keyword evidence="2" id="KW-1185">Reference proteome</keyword>
<evidence type="ECO:0000313" key="1">
    <source>
        <dbReference type="EMBL" id="URE02965.1"/>
    </source>
</evidence>
<dbReference type="OrthoDB" id="6500128at2759"/>
<organism evidence="1 2">
    <name type="scientific">Musa troglodytarum</name>
    <name type="common">fe'i banana</name>
    <dbReference type="NCBI Taxonomy" id="320322"/>
    <lineage>
        <taxon>Eukaryota</taxon>
        <taxon>Viridiplantae</taxon>
        <taxon>Streptophyta</taxon>
        <taxon>Embryophyta</taxon>
        <taxon>Tracheophyta</taxon>
        <taxon>Spermatophyta</taxon>
        <taxon>Magnoliopsida</taxon>
        <taxon>Liliopsida</taxon>
        <taxon>Zingiberales</taxon>
        <taxon>Musaceae</taxon>
        <taxon>Musa</taxon>
    </lineage>
</organism>
<proteinExistence type="predicted"/>
<gene>
    <name evidence="1" type="ORF">MUK42_09805</name>
</gene>